<evidence type="ECO:0000313" key="2">
    <source>
        <dbReference type="EMBL" id="CDF34468.1"/>
    </source>
</evidence>
<dbReference type="AlphaFoldDB" id="R7Q9L4"/>
<dbReference type="RefSeq" id="XP_005714287.1">
    <property type="nucleotide sequence ID" value="XM_005714230.1"/>
</dbReference>
<dbReference type="Proteomes" id="UP000012073">
    <property type="component" value="Unassembled WGS sequence"/>
</dbReference>
<name>R7Q9L4_CHOCR</name>
<evidence type="ECO:0000313" key="3">
    <source>
        <dbReference type="Proteomes" id="UP000012073"/>
    </source>
</evidence>
<dbReference type="InterPro" id="IPR053853">
    <property type="entry name" value="FitA-like_RHH"/>
</dbReference>
<feature type="domain" description="Antitoxin FitA-like ribbon-helix-helix" evidence="1">
    <location>
        <begin position="5"/>
        <end position="31"/>
    </location>
</feature>
<accession>R7Q9L4</accession>
<dbReference type="InterPro" id="IPR010985">
    <property type="entry name" value="Ribbon_hlx_hlx"/>
</dbReference>
<protein>
    <recommendedName>
        <fullName evidence="1">Antitoxin FitA-like ribbon-helix-helix domain-containing protein</fullName>
    </recommendedName>
</protein>
<dbReference type="GO" id="GO:0006355">
    <property type="term" value="P:regulation of DNA-templated transcription"/>
    <property type="evidence" value="ECO:0007669"/>
    <property type="project" value="InterPro"/>
</dbReference>
<dbReference type="SUPFAM" id="SSF47598">
    <property type="entry name" value="Ribbon-helix-helix"/>
    <property type="match status" value="1"/>
</dbReference>
<dbReference type="InterPro" id="IPR038296">
    <property type="entry name" value="ParD_sf"/>
</dbReference>
<dbReference type="KEGG" id="ccp:CHC_T00002903001"/>
<dbReference type="EMBL" id="HG001694">
    <property type="protein sequence ID" value="CDF34468.1"/>
    <property type="molecule type" value="Genomic_DNA"/>
</dbReference>
<dbReference type="Gene3D" id="6.10.180.10">
    <property type="entry name" value="Antitoxin ParD"/>
    <property type="match status" value="1"/>
</dbReference>
<dbReference type="Gramene" id="CDF34468">
    <property type="protein sequence ID" value="CDF34468"/>
    <property type="gene ID" value="CHC_T00002903001"/>
</dbReference>
<proteinExistence type="predicted"/>
<evidence type="ECO:0000259" key="1">
    <source>
        <dbReference type="Pfam" id="PF22513"/>
    </source>
</evidence>
<gene>
    <name evidence="2" type="ORF">CHC_T00002903001</name>
</gene>
<keyword evidence="3" id="KW-1185">Reference proteome</keyword>
<dbReference type="Pfam" id="PF22513">
    <property type="entry name" value="FitA-like_RHH"/>
    <property type="match status" value="1"/>
</dbReference>
<reference evidence="3" key="1">
    <citation type="journal article" date="2013" name="Proc. Natl. Acad. Sci. U.S.A.">
        <title>Genome structure and metabolic features in the red seaweed Chondrus crispus shed light on evolution of the Archaeplastida.</title>
        <authorList>
            <person name="Collen J."/>
            <person name="Porcel B."/>
            <person name="Carre W."/>
            <person name="Ball S.G."/>
            <person name="Chaparro C."/>
            <person name="Tonon T."/>
            <person name="Barbeyron T."/>
            <person name="Michel G."/>
            <person name="Noel B."/>
            <person name="Valentin K."/>
            <person name="Elias M."/>
            <person name="Artiguenave F."/>
            <person name="Arun A."/>
            <person name="Aury J.M."/>
            <person name="Barbosa-Neto J.F."/>
            <person name="Bothwell J.H."/>
            <person name="Bouget F.Y."/>
            <person name="Brillet L."/>
            <person name="Cabello-Hurtado F."/>
            <person name="Capella-Gutierrez S."/>
            <person name="Charrier B."/>
            <person name="Cladiere L."/>
            <person name="Cock J.M."/>
            <person name="Coelho S.M."/>
            <person name="Colleoni C."/>
            <person name="Czjzek M."/>
            <person name="Da Silva C."/>
            <person name="Delage L."/>
            <person name="Denoeud F."/>
            <person name="Deschamps P."/>
            <person name="Dittami S.M."/>
            <person name="Gabaldon T."/>
            <person name="Gachon C.M."/>
            <person name="Groisillier A."/>
            <person name="Herve C."/>
            <person name="Jabbari K."/>
            <person name="Katinka M."/>
            <person name="Kloareg B."/>
            <person name="Kowalczyk N."/>
            <person name="Labadie K."/>
            <person name="Leblanc C."/>
            <person name="Lopez P.J."/>
            <person name="McLachlan D.H."/>
            <person name="Meslet-Cladiere L."/>
            <person name="Moustafa A."/>
            <person name="Nehr Z."/>
            <person name="Nyvall Collen P."/>
            <person name="Panaud O."/>
            <person name="Partensky F."/>
            <person name="Poulain J."/>
            <person name="Rensing S.A."/>
            <person name="Rousvoal S."/>
            <person name="Samson G."/>
            <person name="Symeonidi A."/>
            <person name="Weissenbach J."/>
            <person name="Zambounis A."/>
            <person name="Wincker P."/>
            <person name="Boyen C."/>
        </authorList>
    </citation>
    <scope>NUCLEOTIDE SEQUENCE [LARGE SCALE GENOMIC DNA]</scope>
    <source>
        <strain evidence="3">cv. Stackhouse</strain>
    </source>
</reference>
<sequence length="76" mass="8491">MGSMIQIRHVPDDVHRKLKAKAALEGLSLSEFLLREVQALADRPSPAELRDRLASRAAFQGHESLADTVRSERNAR</sequence>
<organism evidence="2 3">
    <name type="scientific">Chondrus crispus</name>
    <name type="common">Carrageen Irish moss</name>
    <name type="synonym">Polymorpha crispa</name>
    <dbReference type="NCBI Taxonomy" id="2769"/>
    <lineage>
        <taxon>Eukaryota</taxon>
        <taxon>Rhodophyta</taxon>
        <taxon>Florideophyceae</taxon>
        <taxon>Rhodymeniophycidae</taxon>
        <taxon>Gigartinales</taxon>
        <taxon>Gigartinaceae</taxon>
        <taxon>Chondrus</taxon>
    </lineage>
</organism>
<dbReference type="GeneID" id="17322000"/>